<keyword evidence="8" id="KW-1185">Reference proteome</keyword>
<dbReference type="Gene3D" id="3.20.20.370">
    <property type="entry name" value="Glycoside hydrolase/deacetylase"/>
    <property type="match status" value="1"/>
</dbReference>
<sequence length="312" mass="35245">MSEPRYPRDLRGYGRNPPDPNWPDDARIAVQFVVNFEEGGENNILHGDSASEAFLSDVLGAHPWVGQRHANIESMFEYGSRAGFWRLWRMFTERKMPTTVFGVAMALKRNPDVVAAMQEAGWDIASHSLRWVEHKDMSEAEEREEINRAIAVHTEATGARPLGWYTGRSSINTLRLLMETGGLRYLCDSYADDLPYWIKAAGTEPHLVIPYTLDANDMRFVNAQGFGGGDGFYTYLKDSFDVLYAEGATRPAMMSIGLHCRVVGRPGRAAALMRFLDYVQKHERVWVPTRLAIAEHWHANLKHLAGQAFEIG</sequence>
<dbReference type="NCBIfam" id="TIGR03212">
    <property type="entry name" value="uraD_N-term-dom"/>
    <property type="match status" value="1"/>
</dbReference>
<dbReference type="OrthoDB" id="9787041at2"/>
<dbReference type="InterPro" id="IPR011330">
    <property type="entry name" value="Glyco_hydro/deAcase_b/a-brl"/>
</dbReference>
<feature type="domain" description="NodB homology" evidence="6">
    <location>
        <begin position="70"/>
        <end position="288"/>
    </location>
</feature>
<accession>A0A109JMM4</accession>
<dbReference type="PANTHER" id="PTHR43123">
    <property type="entry name" value="POLYSACCHARIDE DEACETYLASE-RELATED"/>
    <property type="match status" value="1"/>
</dbReference>
<comment type="caution">
    <text evidence="7">The sequence shown here is derived from an EMBL/GenBank/DDBJ whole genome shotgun (WGS) entry which is preliminary data.</text>
</comment>
<evidence type="ECO:0000256" key="1">
    <source>
        <dbReference type="ARBA" id="ARBA00003236"/>
    </source>
</evidence>
<dbReference type="GO" id="GO:0005975">
    <property type="term" value="P:carbohydrate metabolic process"/>
    <property type="evidence" value="ECO:0007669"/>
    <property type="project" value="InterPro"/>
</dbReference>
<comment type="function">
    <text evidence="1">Is involved in generating a small heat-stable compound (Nod), an acylated oligomer of N-acetylglucosamine, that stimulates mitosis in various plant protoplasts.</text>
</comment>
<evidence type="ECO:0000256" key="2">
    <source>
        <dbReference type="ARBA" id="ARBA00010973"/>
    </source>
</evidence>
<organism evidence="7 8">
    <name type="scientific">Bradyrhizobium macuxiense</name>
    <dbReference type="NCBI Taxonomy" id="1755647"/>
    <lineage>
        <taxon>Bacteria</taxon>
        <taxon>Pseudomonadati</taxon>
        <taxon>Pseudomonadota</taxon>
        <taxon>Alphaproteobacteria</taxon>
        <taxon>Hyphomicrobiales</taxon>
        <taxon>Nitrobacteraceae</taxon>
        <taxon>Bradyrhizobium</taxon>
    </lineage>
</organism>
<proteinExistence type="inferred from homology"/>
<dbReference type="AlphaFoldDB" id="A0A109JMM4"/>
<reference evidence="7 8" key="1">
    <citation type="submission" date="2015-11" db="EMBL/GenBank/DDBJ databases">
        <title>Draft Genome Sequence of the Strain BR 10303 (Bradyrhizobium sp.) isolated from nodules of Centrolobium paraense.</title>
        <authorList>
            <person name="Zelli J.E."/>
            <person name="Simoes-Araujo J.L."/>
            <person name="Barauna A.C."/>
            <person name="Silva K."/>
        </authorList>
    </citation>
    <scope>NUCLEOTIDE SEQUENCE [LARGE SCALE GENOMIC DNA]</scope>
    <source>
        <strain evidence="7 8">BR 10303</strain>
    </source>
</reference>
<dbReference type="GO" id="GO:0016810">
    <property type="term" value="F:hydrolase activity, acting on carbon-nitrogen (but not peptide) bonds"/>
    <property type="evidence" value="ECO:0007669"/>
    <property type="project" value="InterPro"/>
</dbReference>
<dbReference type="SUPFAM" id="SSF88713">
    <property type="entry name" value="Glycoside hydrolase/deacetylase"/>
    <property type="match status" value="1"/>
</dbReference>
<evidence type="ECO:0000256" key="3">
    <source>
        <dbReference type="ARBA" id="ARBA00020071"/>
    </source>
</evidence>
<dbReference type="PANTHER" id="PTHR43123:SF1">
    <property type="entry name" value="POLYSACCHARIDE DEACETYLASE-RELATED"/>
    <property type="match status" value="1"/>
</dbReference>
<dbReference type="InterPro" id="IPR002509">
    <property type="entry name" value="NODB_dom"/>
</dbReference>
<gene>
    <name evidence="7" type="ORF">AS156_11950</name>
</gene>
<dbReference type="InterPro" id="IPR017625">
    <property type="entry name" value="PuuE"/>
</dbReference>
<comment type="similarity">
    <text evidence="2">Belongs to the polysaccharide deacetylase family.</text>
</comment>
<evidence type="ECO:0000313" key="7">
    <source>
        <dbReference type="EMBL" id="KWV51792.1"/>
    </source>
</evidence>
<feature type="compositionally biased region" description="Basic and acidic residues" evidence="5">
    <location>
        <begin position="1"/>
        <end position="12"/>
    </location>
</feature>
<dbReference type="CDD" id="cd10977">
    <property type="entry name" value="CE4_PuuE_SpCDA1"/>
    <property type="match status" value="1"/>
</dbReference>
<feature type="region of interest" description="Disordered" evidence="5">
    <location>
        <begin position="1"/>
        <end position="22"/>
    </location>
</feature>
<evidence type="ECO:0000256" key="5">
    <source>
        <dbReference type="SAM" id="MobiDB-lite"/>
    </source>
</evidence>
<evidence type="ECO:0000256" key="4">
    <source>
        <dbReference type="ARBA" id="ARBA00032976"/>
    </source>
</evidence>
<protein>
    <recommendedName>
        <fullName evidence="3">Chitooligosaccharide deacetylase</fullName>
    </recommendedName>
    <alternativeName>
        <fullName evidence="4">Nodulation protein B</fullName>
    </alternativeName>
</protein>
<dbReference type="Pfam" id="PF01522">
    <property type="entry name" value="Polysacc_deac_1"/>
    <property type="match status" value="1"/>
</dbReference>
<dbReference type="PROSITE" id="PS51677">
    <property type="entry name" value="NODB"/>
    <property type="match status" value="1"/>
</dbReference>
<evidence type="ECO:0000259" key="6">
    <source>
        <dbReference type="PROSITE" id="PS51677"/>
    </source>
</evidence>
<dbReference type="EMBL" id="LNCU01000088">
    <property type="protein sequence ID" value="KWV51792.1"/>
    <property type="molecule type" value="Genomic_DNA"/>
</dbReference>
<name>A0A109JMM4_9BRAD</name>
<dbReference type="Proteomes" id="UP000057737">
    <property type="component" value="Unassembled WGS sequence"/>
</dbReference>
<dbReference type="RefSeq" id="WP_066510439.1">
    <property type="nucleotide sequence ID" value="NZ_LNCU01000088.1"/>
</dbReference>
<evidence type="ECO:0000313" key="8">
    <source>
        <dbReference type="Proteomes" id="UP000057737"/>
    </source>
</evidence>